<dbReference type="AlphaFoldDB" id="A0A8J6A463"/>
<evidence type="ECO:0000313" key="5">
    <source>
        <dbReference type="Proteomes" id="UP000700334"/>
    </source>
</evidence>
<evidence type="ECO:0000256" key="1">
    <source>
        <dbReference type="ARBA" id="ARBA00010537"/>
    </source>
</evidence>
<reference evidence="4" key="1">
    <citation type="journal article" date="2021" name="Evol. Appl.">
        <title>The genome of the Pyrenean desman and the effects of bottlenecks and inbreeding on the genomic landscape of an endangered species.</title>
        <authorList>
            <person name="Escoda L."/>
            <person name="Castresana J."/>
        </authorList>
    </citation>
    <scope>NUCLEOTIDE SEQUENCE</scope>
    <source>
        <strain evidence="4">IBE-C5619</strain>
    </source>
</reference>
<dbReference type="GO" id="GO:0006412">
    <property type="term" value="P:translation"/>
    <property type="evidence" value="ECO:0007669"/>
    <property type="project" value="InterPro"/>
</dbReference>
<dbReference type="PANTHER" id="PTHR11661:SF2">
    <property type="entry name" value="LARGE RIBOSOMAL SUBUNIT PROTEIN UL11"/>
    <property type="match status" value="1"/>
</dbReference>
<dbReference type="EMBL" id="JAGFMF010011752">
    <property type="protein sequence ID" value="KAG8513933.1"/>
    <property type="molecule type" value="Genomic_DNA"/>
</dbReference>
<evidence type="ECO:0000313" key="4">
    <source>
        <dbReference type="EMBL" id="KAG8513933.1"/>
    </source>
</evidence>
<proteinExistence type="inferred from homology"/>
<comment type="similarity">
    <text evidence="1">Belongs to the universal ribosomal protein uL11 family.</text>
</comment>
<gene>
    <name evidence="4" type="ORF">J0S82_003533</name>
</gene>
<dbReference type="PANTHER" id="PTHR11661">
    <property type="entry name" value="60S RIBOSOMAL PROTEIN L12"/>
    <property type="match status" value="1"/>
</dbReference>
<evidence type="ECO:0000256" key="2">
    <source>
        <dbReference type="ARBA" id="ARBA00022980"/>
    </source>
</evidence>
<name>A0A8J6A463_GALPY</name>
<dbReference type="InterPro" id="IPR000911">
    <property type="entry name" value="Ribosomal_uL11"/>
</dbReference>
<sequence>MCNYFFQKWEHPTLSASTMQPKLNFNDIKLWGSQCYVFSNSQGQSSKRGLRIIVKLTIQNRQIEVAPSMSFLIIKVCKKNARGRKKYKNMKQNGILTFDELFNIVDR</sequence>
<protein>
    <submittedName>
        <fullName evidence="4">60S ribosomal protein L12</fullName>
    </submittedName>
</protein>
<keyword evidence="3" id="KW-0687">Ribonucleoprotein</keyword>
<accession>A0A8J6A463</accession>
<dbReference type="GO" id="GO:0003735">
    <property type="term" value="F:structural constituent of ribosome"/>
    <property type="evidence" value="ECO:0007669"/>
    <property type="project" value="InterPro"/>
</dbReference>
<dbReference type="GO" id="GO:0070180">
    <property type="term" value="F:large ribosomal subunit rRNA binding"/>
    <property type="evidence" value="ECO:0007669"/>
    <property type="project" value="TreeGrafter"/>
</dbReference>
<keyword evidence="5" id="KW-1185">Reference proteome</keyword>
<organism evidence="4 5">
    <name type="scientific">Galemys pyrenaicus</name>
    <name type="common">Iberian desman</name>
    <name type="synonym">Pyrenean desman</name>
    <dbReference type="NCBI Taxonomy" id="202257"/>
    <lineage>
        <taxon>Eukaryota</taxon>
        <taxon>Metazoa</taxon>
        <taxon>Chordata</taxon>
        <taxon>Craniata</taxon>
        <taxon>Vertebrata</taxon>
        <taxon>Euteleostomi</taxon>
        <taxon>Mammalia</taxon>
        <taxon>Eutheria</taxon>
        <taxon>Laurasiatheria</taxon>
        <taxon>Eulipotyphla</taxon>
        <taxon>Talpidae</taxon>
        <taxon>Galemys</taxon>
    </lineage>
</organism>
<dbReference type="GO" id="GO:0022625">
    <property type="term" value="C:cytosolic large ribosomal subunit"/>
    <property type="evidence" value="ECO:0007669"/>
    <property type="project" value="TreeGrafter"/>
</dbReference>
<evidence type="ECO:0000256" key="3">
    <source>
        <dbReference type="ARBA" id="ARBA00023274"/>
    </source>
</evidence>
<dbReference type="Proteomes" id="UP000700334">
    <property type="component" value="Unassembled WGS sequence"/>
</dbReference>
<keyword evidence="2 4" id="KW-0689">Ribosomal protein</keyword>
<comment type="caution">
    <text evidence="4">The sequence shown here is derived from an EMBL/GenBank/DDBJ whole genome shotgun (WGS) entry which is preliminary data.</text>
</comment>